<dbReference type="RefSeq" id="WP_070390930.1">
    <property type="nucleotide sequence ID" value="NZ_CP017599.1"/>
</dbReference>
<evidence type="ECO:0000256" key="6">
    <source>
        <dbReference type="SAM" id="Coils"/>
    </source>
</evidence>
<keyword evidence="3 8" id="KW-0812">Transmembrane</keyword>
<feature type="domain" description="AprE-like beta-barrel" evidence="9">
    <location>
        <begin position="397"/>
        <end position="487"/>
    </location>
</feature>
<dbReference type="PRINTS" id="PR01490">
    <property type="entry name" value="RTXTOXIND"/>
</dbReference>
<gene>
    <name evidence="10" type="ORF">BJP34_02250</name>
</gene>
<dbReference type="EMBL" id="CP017599">
    <property type="protein sequence ID" value="AOW98423.1"/>
    <property type="molecule type" value="Genomic_DNA"/>
</dbReference>
<dbReference type="STRING" id="1458985.BJP34_02250"/>
<evidence type="ECO:0000256" key="8">
    <source>
        <dbReference type="SAM" id="Phobius"/>
    </source>
</evidence>
<organism evidence="10 11">
    <name type="scientific">Moorena producens PAL-8-15-08-1</name>
    <dbReference type="NCBI Taxonomy" id="1458985"/>
    <lineage>
        <taxon>Bacteria</taxon>
        <taxon>Bacillati</taxon>
        <taxon>Cyanobacteriota</taxon>
        <taxon>Cyanophyceae</taxon>
        <taxon>Coleofasciculales</taxon>
        <taxon>Coleofasciculaceae</taxon>
        <taxon>Moorena</taxon>
    </lineage>
</organism>
<keyword evidence="4 8" id="KW-1133">Transmembrane helix</keyword>
<feature type="coiled-coil region" evidence="6">
    <location>
        <begin position="264"/>
        <end position="355"/>
    </location>
</feature>
<feature type="transmembrane region" description="Helical" evidence="8">
    <location>
        <begin position="58"/>
        <end position="78"/>
    </location>
</feature>
<accession>A0A1D8TLF1</accession>
<evidence type="ECO:0000256" key="2">
    <source>
        <dbReference type="ARBA" id="ARBA00009477"/>
    </source>
</evidence>
<comment type="similarity">
    <text evidence="2">Belongs to the membrane fusion protein (MFP) (TC 8.A.1) family.</text>
</comment>
<dbReference type="InterPro" id="IPR058982">
    <property type="entry name" value="Beta-barrel_AprE"/>
</dbReference>
<comment type="subcellular location">
    <subcellularLocation>
        <location evidence="1">Membrane</location>
        <topology evidence="1">Single-pass membrane protein</topology>
    </subcellularLocation>
</comment>
<evidence type="ECO:0000313" key="10">
    <source>
        <dbReference type="EMBL" id="AOW98423.1"/>
    </source>
</evidence>
<dbReference type="GO" id="GO:0016020">
    <property type="term" value="C:membrane"/>
    <property type="evidence" value="ECO:0007669"/>
    <property type="project" value="UniProtKB-SubCell"/>
</dbReference>
<dbReference type="Pfam" id="PF26002">
    <property type="entry name" value="Beta-barrel_AprE"/>
    <property type="match status" value="1"/>
</dbReference>
<dbReference type="KEGG" id="mpro:BJP34_02250"/>
<evidence type="ECO:0000256" key="7">
    <source>
        <dbReference type="SAM" id="MobiDB-lite"/>
    </source>
</evidence>
<dbReference type="Gene3D" id="2.40.30.170">
    <property type="match status" value="1"/>
</dbReference>
<dbReference type="OrthoDB" id="9775513at2"/>
<dbReference type="Gene3D" id="2.40.50.100">
    <property type="match status" value="1"/>
</dbReference>
<evidence type="ECO:0000313" key="11">
    <source>
        <dbReference type="Proteomes" id="UP000177870"/>
    </source>
</evidence>
<proteinExistence type="inferred from homology"/>
<dbReference type="SUPFAM" id="SSF111369">
    <property type="entry name" value="HlyD-like secretion proteins"/>
    <property type="match status" value="1"/>
</dbReference>
<keyword evidence="6" id="KW-0175">Coiled coil</keyword>
<protein>
    <submittedName>
        <fullName evidence="10">HlyD family secretion protein</fullName>
    </submittedName>
</protein>
<dbReference type="PANTHER" id="PTHR30386">
    <property type="entry name" value="MEMBRANE FUSION SUBUNIT OF EMRAB-TOLC MULTIDRUG EFFLUX PUMP"/>
    <property type="match status" value="1"/>
</dbReference>
<feature type="region of interest" description="Disordered" evidence="7">
    <location>
        <begin position="1"/>
        <end position="23"/>
    </location>
</feature>
<dbReference type="InterPro" id="IPR050739">
    <property type="entry name" value="MFP"/>
</dbReference>
<feature type="coiled-coil region" evidence="6">
    <location>
        <begin position="164"/>
        <end position="239"/>
    </location>
</feature>
<evidence type="ECO:0000256" key="5">
    <source>
        <dbReference type="ARBA" id="ARBA00023136"/>
    </source>
</evidence>
<dbReference type="AlphaFoldDB" id="A0A1D8TLF1"/>
<dbReference type="PANTHER" id="PTHR30386:SF26">
    <property type="entry name" value="TRANSPORT PROTEIN COMB"/>
    <property type="match status" value="1"/>
</dbReference>
<feature type="compositionally biased region" description="Polar residues" evidence="7">
    <location>
        <begin position="1"/>
        <end position="19"/>
    </location>
</feature>
<evidence type="ECO:0000259" key="9">
    <source>
        <dbReference type="Pfam" id="PF26002"/>
    </source>
</evidence>
<evidence type="ECO:0000256" key="1">
    <source>
        <dbReference type="ARBA" id="ARBA00004167"/>
    </source>
</evidence>
<name>A0A1D8TLF1_9CYAN</name>
<evidence type="ECO:0000256" key="3">
    <source>
        <dbReference type="ARBA" id="ARBA00022692"/>
    </source>
</evidence>
<keyword evidence="5 8" id="KW-0472">Membrane</keyword>
<dbReference type="Proteomes" id="UP000177870">
    <property type="component" value="Chromosome"/>
</dbReference>
<reference evidence="11" key="1">
    <citation type="submission" date="2016-10" db="EMBL/GenBank/DDBJ databases">
        <title>Comparative genomics uncovers the prolific and rare metabolic potential of the cyanobacterial genus Moorea.</title>
        <authorList>
            <person name="Leao T."/>
            <person name="Castelao G."/>
            <person name="Korobeynikov A."/>
            <person name="Monroe E.A."/>
            <person name="Podell S."/>
            <person name="Glukhov E."/>
            <person name="Allen E."/>
            <person name="Gerwick W.H."/>
            <person name="Gerwick L."/>
        </authorList>
    </citation>
    <scope>NUCLEOTIDE SEQUENCE [LARGE SCALE GENOMIC DNA]</scope>
    <source>
        <strain evidence="11">PAL-8-15-08-1</strain>
    </source>
</reference>
<sequence length="511" mass="57675">MPNTLNGHLNGHRPTQLQDTNHDQDSLNATNLAKLTDDWSYATKELLDSLPQVWTRGLLYFIVVFVSIILPWSMLYKVDETGTARGRLEPKGKTVRLDAAVAGTVDEIKVKEGEKVEAGQNLLILKSGLVRTELQEVNDKLKGQLSRRSQLELLKNQLVVVLTTQQQQNQAQALEKQAQIDQARQTITDLRNSYNLQKDEKLAQVNQARQTLQLSKTASKLIEIRLANAQREVQRYRKLWQQGVVPEIDVLDKDDVVQERRRFYEQTKSDLEQAKLRIMEEQSSYKRTMGQAQADIDQAKLRLKEQERSYQSIIHSGKLSVLKIEEQLNNIETQITTLNSEISQSKRQIDSLQLQLKQRVLEAPVSGMVFQLPIQRPGAVVQQGTMVAEIAPEDSSLIIRAQMATTESGSLKKGMPVKLKFDAYPFQEYGVIAGELVEISPTTSEVETQNGKVAAYNIEIALNQDCLPTGKECIGLRPGDTATAEVIVRQRRIIDFILDPFKKLQQGGLKL</sequence>
<evidence type="ECO:0000256" key="4">
    <source>
        <dbReference type="ARBA" id="ARBA00022989"/>
    </source>
</evidence>